<feature type="transmembrane region" description="Helical" evidence="6">
    <location>
        <begin position="83"/>
        <end position="101"/>
    </location>
</feature>
<name>A0A936F506_9BACT</name>
<reference evidence="7 8" key="1">
    <citation type="submission" date="2020-10" db="EMBL/GenBank/DDBJ databases">
        <title>Connecting structure to function with the recovery of over 1000 high-quality activated sludge metagenome-assembled genomes encoding full-length rRNA genes using long-read sequencing.</title>
        <authorList>
            <person name="Singleton C.M."/>
            <person name="Petriglieri F."/>
            <person name="Kristensen J.M."/>
            <person name="Kirkegaard R.H."/>
            <person name="Michaelsen T.Y."/>
            <person name="Andersen M.H."/>
            <person name="Karst S.M."/>
            <person name="Dueholm M.S."/>
            <person name="Nielsen P.H."/>
            <person name="Albertsen M."/>
        </authorList>
    </citation>
    <scope>NUCLEOTIDE SEQUENCE [LARGE SCALE GENOMIC DNA]</scope>
    <source>
        <strain evidence="7">OdNE_18-Q3-R46-58_MAXAC.008</strain>
    </source>
</reference>
<evidence type="ECO:0000256" key="1">
    <source>
        <dbReference type="ARBA" id="ARBA00004141"/>
    </source>
</evidence>
<evidence type="ECO:0000256" key="4">
    <source>
        <dbReference type="ARBA" id="ARBA00022989"/>
    </source>
</evidence>
<feature type="transmembrane region" description="Helical" evidence="6">
    <location>
        <begin position="113"/>
        <end position="133"/>
    </location>
</feature>
<evidence type="ECO:0000256" key="2">
    <source>
        <dbReference type="ARBA" id="ARBA00022448"/>
    </source>
</evidence>
<dbReference type="EMBL" id="JADKCH010000014">
    <property type="protein sequence ID" value="MBK8573227.1"/>
    <property type="molecule type" value="Genomic_DNA"/>
</dbReference>
<accession>A0A936F506</accession>
<keyword evidence="3 6" id="KW-0812">Transmembrane</keyword>
<evidence type="ECO:0000256" key="5">
    <source>
        <dbReference type="ARBA" id="ARBA00023136"/>
    </source>
</evidence>
<evidence type="ECO:0000313" key="7">
    <source>
        <dbReference type="EMBL" id="MBK8573227.1"/>
    </source>
</evidence>
<dbReference type="GO" id="GO:0016020">
    <property type="term" value="C:membrane"/>
    <property type="evidence" value="ECO:0007669"/>
    <property type="project" value="UniProtKB-SubCell"/>
</dbReference>
<comment type="subcellular location">
    <subcellularLocation>
        <location evidence="1">Membrane</location>
        <topology evidence="1">Multi-pass membrane protein</topology>
    </subcellularLocation>
</comment>
<organism evidence="7 8">
    <name type="scientific">Candidatus Geothrix odensensis</name>
    <dbReference type="NCBI Taxonomy" id="2954440"/>
    <lineage>
        <taxon>Bacteria</taxon>
        <taxon>Pseudomonadati</taxon>
        <taxon>Acidobacteriota</taxon>
        <taxon>Holophagae</taxon>
        <taxon>Holophagales</taxon>
        <taxon>Holophagaceae</taxon>
        <taxon>Geothrix</taxon>
    </lineage>
</organism>
<dbReference type="Pfam" id="PF03169">
    <property type="entry name" value="OPT"/>
    <property type="match status" value="1"/>
</dbReference>
<evidence type="ECO:0000256" key="6">
    <source>
        <dbReference type="SAM" id="Phobius"/>
    </source>
</evidence>
<keyword evidence="4 6" id="KW-1133">Transmembrane helix</keyword>
<keyword evidence="2" id="KW-0813">Transport</keyword>
<evidence type="ECO:0000313" key="8">
    <source>
        <dbReference type="Proteomes" id="UP000709959"/>
    </source>
</evidence>
<evidence type="ECO:0000256" key="3">
    <source>
        <dbReference type="ARBA" id="ARBA00022692"/>
    </source>
</evidence>
<dbReference type="InterPro" id="IPR004813">
    <property type="entry name" value="OPT"/>
</dbReference>
<dbReference type="Proteomes" id="UP000709959">
    <property type="component" value="Unassembled WGS sequence"/>
</dbReference>
<keyword evidence="5 6" id="KW-0472">Membrane</keyword>
<protein>
    <submittedName>
        <fullName evidence="7">OPT/YSL family transporter</fullName>
    </submittedName>
</protein>
<feature type="transmembrane region" description="Helical" evidence="6">
    <location>
        <begin position="154"/>
        <end position="178"/>
    </location>
</feature>
<gene>
    <name evidence="7" type="ORF">IPN91_11405</name>
</gene>
<proteinExistence type="predicted"/>
<dbReference type="AlphaFoldDB" id="A0A936F506"/>
<dbReference type="GO" id="GO:0035673">
    <property type="term" value="F:oligopeptide transmembrane transporter activity"/>
    <property type="evidence" value="ECO:0007669"/>
    <property type="project" value="InterPro"/>
</dbReference>
<comment type="caution">
    <text evidence="7">The sequence shown here is derived from an EMBL/GenBank/DDBJ whole genome shotgun (WGS) entry which is preliminary data.</text>
</comment>
<sequence>MVLHEGDITAQGTKRIAELTAQQVQVVTAPDGQTYTLDQVKQLPADQKKAVLSLDAGFGSKQLAAPQAGLMALLSRGIVEGKMAWPLIIAGMMMGLAFILMQVKSPMLVSVGMYLPLETTFAIFLGGLIKGAVEMFGAKRNLNDAQKVRVENNGVLLAAGLIAGEALVGLVFASLAFFEVKYKIFPNPGMFFISLAILAGIAVYLVKVPLDNAGEADEPAPPSANF</sequence>
<feature type="transmembrane region" description="Helical" evidence="6">
    <location>
        <begin position="184"/>
        <end position="206"/>
    </location>
</feature>